<dbReference type="InterPro" id="IPR011989">
    <property type="entry name" value="ARM-like"/>
</dbReference>
<dbReference type="InterPro" id="IPR016024">
    <property type="entry name" value="ARM-type_fold"/>
</dbReference>
<dbReference type="EMBL" id="FNHB01000004">
    <property type="protein sequence ID" value="SDM37022.1"/>
    <property type="molecule type" value="Genomic_DNA"/>
</dbReference>
<accession>A0A1G9SNM9</accession>
<proteinExistence type="predicted"/>
<gene>
    <name evidence="1" type="ORF">SAMN04488502_10469</name>
</gene>
<dbReference type="AlphaFoldDB" id="A0A1G9SNM9"/>
<dbReference type="RefSeq" id="WP_092072126.1">
    <property type="nucleotide sequence ID" value="NZ_FNHB01000004.1"/>
</dbReference>
<name>A0A1G9SNM9_9FIRM</name>
<sequence length="183" mass="20642">MSNIIDKLKSGDLRSIGKVKEVVENILQDNALFEAVFNAISNEDAGVRMRASDAIEKVSRVCPQNLQPFKHEIIHVISKIEQQEVRWHVAQMLPRLALEGNEIAQVVNLLTSWADNSKSNIVKVNSLQSLADLAETYVEYKPFVKTKIEELMVIGSAAIRSRGKKLLKTLNTQKHRNINLRLS</sequence>
<evidence type="ECO:0000313" key="2">
    <source>
        <dbReference type="Proteomes" id="UP000214880"/>
    </source>
</evidence>
<organism evidence="1 2">
    <name type="scientific">Dendrosporobacter quercicolus</name>
    <dbReference type="NCBI Taxonomy" id="146817"/>
    <lineage>
        <taxon>Bacteria</taxon>
        <taxon>Bacillati</taxon>
        <taxon>Bacillota</taxon>
        <taxon>Negativicutes</taxon>
        <taxon>Selenomonadales</taxon>
        <taxon>Sporomusaceae</taxon>
        <taxon>Dendrosporobacter</taxon>
    </lineage>
</organism>
<dbReference type="Proteomes" id="UP000214880">
    <property type="component" value="Unassembled WGS sequence"/>
</dbReference>
<reference evidence="1 2" key="1">
    <citation type="submission" date="2016-10" db="EMBL/GenBank/DDBJ databases">
        <authorList>
            <person name="de Groot N.N."/>
        </authorList>
    </citation>
    <scope>NUCLEOTIDE SEQUENCE [LARGE SCALE GENOMIC DNA]</scope>
    <source>
        <strain evidence="1 2">DSM 1736</strain>
    </source>
</reference>
<dbReference type="Gene3D" id="1.25.10.10">
    <property type="entry name" value="Leucine-rich Repeat Variant"/>
    <property type="match status" value="1"/>
</dbReference>
<protein>
    <recommendedName>
        <fullName evidence="3">HEAT repeat-containing protein</fullName>
    </recommendedName>
</protein>
<dbReference type="OrthoDB" id="1680478at2"/>
<evidence type="ECO:0000313" key="1">
    <source>
        <dbReference type="EMBL" id="SDM37022.1"/>
    </source>
</evidence>
<dbReference type="SUPFAM" id="SSF48371">
    <property type="entry name" value="ARM repeat"/>
    <property type="match status" value="1"/>
</dbReference>
<evidence type="ECO:0008006" key="3">
    <source>
        <dbReference type="Google" id="ProtNLM"/>
    </source>
</evidence>
<keyword evidence="2" id="KW-1185">Reference proteome</keyword>